<feature type="compositionally biased region" description="Polar residues" evidence="1">
    <location>
        <begin position="488"/>
        <end position="502"/>
    </location>
</feature>
<reference evidence="2 3" key="1">
    <citation type="submission" date="2017-06" db="EMBL/GenBank/DDBJ databases">
        <title>Ant-infecting Ophiocordyceps genomes reveal a high diversity of potential behavioral manipulation genes and a possible major role for enterotoxins.</title>
        <authorList>
            <person name="De Bekker C."/>
            <person name="Evans H.C."/>
            <person name="Brachmann A."/>
            <person name="Hughes D.P."/>
        </authorList>
    </citation>
    <scope>NUCLEOTIDE SEQUENCE [LARGE SCALE GENOMIC DNA]</scope>
    <source>
        <strain evidence="2 3">Map64</strain>
    </source>
</reference>
<dbReference type="STRING" id="1399860.A0A2C5YAN5"/>
<accession>A0A2C5YAN5</accession>
<feature type="region of interest" description="Disordered" evidence="1">
    <location>
        <begin position="381"/>
        <end position="541"/>
    </location>
</feature>
<protein>
    <submittedName>
        <fullName evidence="2">Uncharacterized protein</fullName>
    </submittedName>
</protein>
<proteinExistence type="predicted"/>
<evidence type="ECO:0000256" key="1">
    <source>
        <dbReference type="SAM" id="MobiDB-lite"/>
    </source>
</evidence>
<feature type="compositionally biased region" description="Low complexity" evidence="1">
    <location>
        <begin position="458"/>
        <end position="475"/>
    </location>
</feature>
<dbReference type="AlphaFoldDB" id="A0A2C5YAN5"/>
<dbReference type="OrthoDB" id="3439669at2759"/>
<name>A0A2C5YAN5_9HYPO</name>
<feature type="compositionally biased region" description="Acidic residues" evidence="1">
    <location>
        <begin position="391"/>
        <end position="406"/>
    </location>
</feature>
<dbReference type="EMBL" id="NJET01000007">
    <property type="protein sequence ID" value="PHH66565.1"/>
    <property type="molecule type" value="Genomic_DNA"/>
</dbReference>
<sequence length="541" mass="61533">MLLDLARKQNQESYEAICKRTCRESNSSSDPYRVHPDLIMEKPNYQNLKQGLPTHHTNSNYPQRPLPDLLVVRILRLCLCFPGQVVHAISRLDPWHEPEEGDIEKDTNQTPRLLRRLHVGLTPISLTYATKPEKLLAPLLVSRAWNFWGSHLFYGENTFAFSSLGEWGRFAAGIGRKVQRLQHIELVWTGSQFLTFPPTSRKKYTSRRTEPLAWLPQAKRLKSLKIFVSESSKRCRRRNHEPEARVAYAAQLTQSQPDYRLYRDLNMLQGLHYIRCLRGIETIKFYDYTKWFTMRASWLEDKEQFLVRNKNFSHGVAAEVVTPKDEHDYWESRLRNLPPLLRNHEPTREEWETLQTVIRPEQGSAQSRCFSADEPWNIIRRGSTADTPIVIDDDSQSDLETSDSESDSTSLSNDESVHGSDSEDNGLNGSKPEDGIETSNCSGLVENASNQASNTGQSLSPDSDSSSSSSGSESLFVKDSGLKDHVEQSQARGSETSDSLFVNESDAMHLADNEQSGQSPKRLHDGQGDENPSPKRTRTDE</sequence>
<keyword evidence="3" id="KW-1185">Reference proteome</keyword>
<feature type="compositionally biased region" description="Polar residues" evidence="1">
    <location>
        <begin position="437"/>
        <end position="457"/>
    </location>
</feature>
<gene>
    <name evidence="2" type="ORF">CDD81_7040</name>
</gene>
<dbReference type="Proteomes" id="UP000226192">
    <property type="component" value="Unassembled WGS sequence"/>
</dbReference>
<evidence type="ECO:0000313" key="2">
    <source>
        <dbReference type="EMBL" id="PHH66565.1"/>
    </source>
</evidence>
<evidence type="ECO:0000313" key="3">
    <source>
        <dbReference type="Proteomes" id="UP000226192"/>
    </source>
</evidence>
<organism evidence="2 3">
    <name type="scientific">Ophiocordyceps australis</name>
    <dbReference type="NCBI Taxonomy" id="1399860"/>
    <lineage>
        <taxon>Eukaryota</taxon>
        <taxon>Fungi</taxon>
        <taxon>Dikarya</taxon>
        <taxon>Ascomycota</taxon>
        <taxon>Pezizomycotina</taxon>
        <taxon>Sordariomycetes</taxon>
        <taxon>Hypocreomycetidae</taxon>
        <taxon>Hypocreales</taxon>
        <taxon>Ophiocordycipitaceae</taxon>
        <taxon>Ophiocordyceps</taxon>
    </lineage>
</organism>
<comment type="caution">
    <text evidence="2">The sequence shown here is derived from an EMBL/GenBank/DDBJ whole genome shotgun (WGS) entry which is preliminary data.</text>
</comment>